<keyword evidence="1" id="KW-1133">Transmembrane helix</keyword>
<evidence type="ECO:0000313" key="3">
    <source>
        <dbReference type="Proteomes" id="UP000187203"/>
    </source>
</evidence>
<proteinExistence type="predicted"/>
<dbReference type="EMBL" id="AWUE01019190">
    <property type="protein sequence ID" value="OMO75643.1"/>
    <property type="molecule type" value="Genomic_DNA"/>
</dbReference>
<evidence type="ECO:0000256" key="1">
    <source>
        <dbReference type="SAM" id="Phobius"/>
    </source>
</evidence>
<reference evidence="3" key="1">
    <citation type="submission" date="2013-09" db="EMBL/GenBank/DDBJ databases">
        <title>Corchorus olitorius genome sequencing.</title>
        <authorList>
            <person name="Alam M."/>
            <person name="Haque M.S."/>
            <person name="Islam M.S."/>
            <person name="Emdad E.M."/>
            <person name="Islam M.M."/>
            <person name="Ahmed B."/>
            <person name="Halim A."/>
            <person name="Hossen Q.M.M."/>
            <person name="Hossain M.Z."/>
            <person name="Ahmed R."/>
            <person name="Khan M.M."/>
            <person name="Islam R."/>
            <person name="Rashid M.M."/>
            <person name="Khan S.A."/>
            <person name="Rahman M.S."/>
            <person name="Alam M."/>
            <person name="Yahiya A.S."/>
            <person name="Khan M.S."/>
            <person name="Azam M.S."/>
            <person name="Haque T."/>
            <person name="Lashkar M.Z.H."/>
            <person name="Akhand A.I."/>
            <person name="Morshed G."/>
            <person name="Roy S."/>
            <person name="Uddin K.S."/>
            <person name="Rabeya T."/>
            <person name="Hossain A.S."/>
            <person name="Chowdhury A."/>
            <person name="Snigdha A.R."/>
            <person name="Mortoza M.S."/>
            <person name="Matin S.A."/>
            <person name="Hoque S.M.E."/>
            <person name="Islam M.K."/>
            <person name="Roy D.K."/>
            <person name="Haider R."/>
            <person name="Moosa M.M."/>
            <person name="Elias S.M."/>
            <person name="Hasan A.M."/>
            <person name="Jahan S."/>
            <person name="Shafiuddin M."/>
            <person name="Mahmood N."/>
            <person name="Shommy N.S."/>
        </authorList>
    </citation>
    <scope>NUCLEOTIDE SEQUENCE [LARGE SCALE GENOMIC DNA]</scope>
    <source>
        <strain evidence="3">cv. O-4</strain>
    </source>
</reference>
<feature type="transmembrane region" description="Helical" evidence="1">
    <location>
        <begin position="80"/>
        <end position="103"/>
    </location>
</feature>
<feature type="transmembrane region" description="Helical" evidence="1">
    <location>
        <begin position="49"/>
        <end position="68"/>
    </location>
</feature>
<keyword evidence="1" id="KW-0812">Transmembrane</keyword>
<dbReference type="Proteomes" id="UP000187203">
    <property type="component" value="Unassembled WGS sequence"/>
</dbReference>
<keyword evidence="3" id="KW-1185">Reference proteome</keyword>
<organism evidence="2 3">
    <name type="scientific">Corchorus olitorius</name>
    <dbReference type="NCBI Taxonomy" id="93759"/>
    <lineage>
        <taxon>Eukaryota</taxon>
        <taxon>Viridiplantae</taxon>
        <taxon>Streptophyta</taxon>
        <taxon>Embryophyta</taxon>
        <taxon>Tracheophyta</taxon>
        <taxon>Spermatophyta</taxon>
        <taxon>Magnoliopsida</taxon>
        <taxon>eudicotyledons</taxon>
        <taxon>Gunneridae</taxon>
        <taxon>Pentapetalae</taxon>
        <taxon>rosids</taxon>
        <taxon>malvids</taxon>
        <taxon>Malvales</taxon>
        <taxon>Malvaceae</taxon>
        <taxon>Grewioideae</taxon>
        <taxon>Apeibeae</taxon>
        <taxon>Corchorus</taxon>
    </lineage>
</organism>
<sequence>MASKLFKELIPTIIYGIAYPSSKIIMGYLPLIFMENLNQISSKYHEPNAFLVLFFVSILIFMFLSYIFGNKLGSALAELIIGLNILLSTCYMLMFLTVSGLIYKKLIASMVLPLGIIITKCVLLDKIIPFVYVASILKVKDRVEINGEEHVLEEMHLGYTLYRNNNSNGRRRGQILKQDNLIMSSGFIVIYRDNLRS</sequence>
<feature type="transmembrane region" description="Helical" evidence="1">
    <location>
        <begin position="109"/>
        <end position="133"/>
    </location>
</feature>
<accession>A0A1R3HZ70</accession>
<dbReference type="AlphaFoldDB" id="A0A1R3HZ70"/>
<protein>
    <submittedName>
        <fullName evidence="2">Uncharacterized protein</fullName>
    </submittedName>
</protein>
<evidence type="ECO:0000313" key="2">
    <source>
        <dbReference type="EMBL" id="OMO75643.1"/>
    </source>
</evidence>
<feature type="transmembrane region" description="Helical" evidence="1">
    <location>
        <begin position="12"/>
        <end position="29"/>
    </location>
</feature>
<comment type="caution">
    <text evidence="2">The sequence shown here is derived from an EMBL/GenBank/DDBJ whole genome shotgun (WGS) entry which is preliminary data.</text>
</comment>
<name>A0A1R3HZ70_9ROSI</name>
<gene>
    <name evidence="2" type="ORF">COLO4_25970</name>
</gene>
<keyword evidence="1" id="KW-0472">Membrane</keyword>